<dbReference type="GO" id="GO:0006508">
    <property type="term" value="P:proteolysis"/>
    <property type="evidence" value="ECO:0007669"/>
    <property type="project" value="UniProtKB-KW"/>
</dbReference>
<keyword evidence="9" id="KW-1185">Reference proteome</keyword>
<dbReference type="OrthoDB" id="1735038at2759"/>
<dbReference type="Proteomes" id="UP000217199">
    <property type="component" value="Unassembled WGS sequence"/>
</dbReference>
<evidence type="ECO:0000256" key="5">
    <source>
        <dbReference type="ARBA" id="ARBA00023180"/>
    </source>
</evidence>
<evidence type="ECO:0000256" key="6">
    <source>
        <dbReference type="SAM" id="MobiDB-lite"/>
    </source>
</evidence>
<dbReference type="PANTHER" id="PTHR11010:SF23">
    <property type="entry name" value="SERINE PEPTIDASE"/>
    <property type="match status" value="1"/>
</dbReference>
<comment type="similarity">
    <text evidence="1">Belongs to the peptidase S28 family.</text>
</comment>
<proteinExistence type="inferred from homology"/>
<dbReference type="Pfam" id="PF05577">
    <property type="entry name" value="Peptidase_S28"/>
    <property type="match status" value="2"/>
</dbReference>
<reference evidence="8 9" key="1">
    <citation type="journal article" date="2017" name="Mol. Ecol.">
        <title>Comparative and population genomic landscape of Phellinus noxius: A hypervariable fungus causing root rot in trees.</title>
        <authorList>
            <person name="Chung C.L."/>
            <person name="Lee T.J."/>
            <person name="Akiba M."/>
            <person name="Lee H.H."/>
            <person name="Kuo T.H."/>
            <person name="Liu D."/>
            <person name="Ke H.M."/>
            <person name="Yokoi T."/>
            <person name="Roa M.B."/>
            <person name="Lu M.J."/>
            <person name="Chang Y.Y."/>
            <person name="Ann P.J."/>
            <person name="Tsai J.N."/>
            <person name="Chen C.Y."/>
            <person name="Tzean S.S."/>
            <person name="Ota Y."/>
            <person name="Hattori T."/>
            <person name="Sahashi N."/>
            <person name="Liou R.F."/>
            <person name="Kikuchi T."/>
            <person name="Tsai I.J."/>
        </authorList>
    </citation>
    <scope>NUCLEOTIDE SEQUENCE [LARGE SCALE GENOMIC DNA]</scope>
    <source>
        <strain evidence="8 9">FFPRI411160</strain>
    </source>
</reference>
<evidence type="ECO:0000256" key="3">
    <source>
        <dbReference type="ARBA" id="ARBA00022729"/>
    </source>
</evidence>
<dbReference type="GO" id="GO:0070008">
    <property type="term" value="F:serine-type exopeptidase activity"/>
    <property type="evidence" value="ECO:0007669"/>
    <property type="project" value="InterPro"/>
</dbReference>
<dbReference type="PANTHER" id="PTHR11010">
    <property type="entry name" value="PROTEASE S28 PRO-X CARBOXYPEPTIDASE-RELATED"/>
    <property type="match status" value="1"/>
</dbReference>
<dbReference type="SUPFAM" id="SSF53474">
    <property type="entry name" value="alpha/beta-Hydrolases"/>
    <property type="match status" value="1"/>
</dbReference>
<name>A0A286UPA3_9AGAM</name>
<dbReference type="AlphaFoldDB" id="A0A286UPA3"/>
<organism evidence="8 9">
    <name type="scientific">Pyrrhoderma noxium</name>
    <dbReference type="NCBI Taxonomy" id="2282107"/>
    <lineage>
        <taxon>Eukaryota</taxon>
        <taxon>Fungi</taxon>
        <taxon>Dikarya</taxon>
        <taxon>Basidiomycota</taxon>
        <taxon>Agaricomycotina</taxon>
        <taxon>Agaricomycetes</taxon>
        <taxon>Hymenochaetales</taxon>
        <taxon>Hymenochaetaceae</taxon>
        <taxon>Pyrrhoderma</taxon>
    </lineage>
</organism>
<dbReference type="GO" id="GO:0008239">
    <property type="term" value="F:dipeptidyl-peptidase activity"/>
    <property type="evidence" value="ECO:0007669"/>
    <property type="project" value="TreeGrafter"/>
</dbReference>
<feature type="signal peptide" evidence="7">
    <location>
        <begin position="1"/>
        <end position="17"/>
    </location>
</feature>
<comment type="caution">
    <text evidence="8">The sequence shown here is derived from an EMBL/GenBank/DDBJ whole genome shotgun (WGS) entry which is preliminary data.</text>
</comment>
<dbReference type="Gene3D" id="3.40.50.1820">
    <property type="entry name" value="alpha/beta hydrolase"/>
    <property type="match status" value="2"/>
</dbReference>
<keyword evidence="5" id="KW-0325">Glycoprotein</keyword>
<keyword evidence="2" id="KW-0645">Protease</keyword>
<protein>
    <submittedName>
        <fullName evidence="8">Peptidase S28</fullName>
    </submittedName>
</protein>
<evidence type="ECO:0000256" key="1">
    <source>
        <dbReference type="ARBA" id="ARBA00011079"/>
    </source>
</evidence>
<feature type="chain" id="PRO_5013695820" evidence="7">
    <location>
        <begin position="18"/>
        <end position="552"/>
    </location>
</feature>
<dbReference type="InterPro" id="IPR008758">
    <property type="entry name" value="Peptidase_S28"/>
</dbReference>
<evidence type="ECO:0000313" key="8">
    <source>
        <dbReference type="EMBL" id="PAV21369.1"/>
    </source>
</evidence>
<evidence type="ECO:0000256" key="7">
    <source>
        <dbReference type="SAM" id="SignalP"/>
    </source>
</evidence>
<keyword evidence="3 7" id="KW-0732">Signal</keyword>
<evidence type="ECO:0000313" key="9">
    <source>
        <dbReference type="Proteomes" id="UP000217199"/>
    </source>
</evidence>
<dbReference type="InterPro" id="IPR029058">
    <property type="entry name" value="AB_hydrolase_fold"/>
</dbReference>
<feature type="region of interest" description="Disordered" evidence="6">
    <location>
        <begin position="517"/>
        <end position="538"/>
    </location>
</feature>
<sequence length="552" mass="60863">MLKAVSCLLILAVSTWASRLSNGRSHANMAPVPIVPIIAHDSSKSVTSSNGTELPPLNTTYYFEQLIDHNNPSLGTFKQRFWHTAQYYETGGPIVLLTPGEDNAELYTFFLTNETFNGQIAQQQNGATIVLEHRYYGLSNPFNNLSTASLEFHTIQQAIDDLAYFANNVKLPQPDGGDVTPDKAPWVLVGGSYSGALTGWTLANKPGVFAAGYASSAVSEAIINFWQYYDPIRQFMPQNCSADVQAVVAHIDKTFTSGTTDEINFIKDTFGLGNVTHLDDVAGALRNNLWDWQSLSPTSGPGSQFFDFCDALEVKNGVSAGSDGWGLDHALSAWGAYWKSFYYVEICEDLDAETCLGTYDPTQAYWTDISIDNWVRSWSWSLCNELGFSLVGAPEGTPSITSRLIQPEYYERQCAYLFPEKFITAISPNANATNKEYGGWDIQADNLFFANGKRDPWRDATVSSDFHTRQSTDLQPIALSDGFHCSDLISASGVDPTILAVQQEALSKIKEWLSAWTPPSASEEGKHEPVPTQSQSGSHIVKPLNSWLHFLL</sequence>
<keyword evidence="4" id="KW-0378">Hydrolase</keyword>
<accession>A0A286UPA3</accession>
<dbReference type="EMBL" id="NBII01000003">
    <property type="protein sequence ID" value="PAV21369.1"/>
    <property type="molecule type" value="Genomic_DNA"/>
</dbReference>
<dbReference type="InParanoid" id="A0A286UPA3"/>
<evidence type="ECO:0000256" key="4">
    <source>
        <dbReference type="ARBA" id="ARBA00022801"/>
    </source>
</evidence>
<evidence type="ECO:0000256" key="2">
    <source>
        <dbReference type="ARBA" id="ARBA00022670"/>
    </source>
</evidence>
<gene>
    <name evidence="8" type="ORF">PNOK_0399600</name>
</gene>